<organism evidence="3 4">
    <name type="scientific">Cladosporium halotolerans</name>
    <dbReference type="NCBI Taxonomy" id="1052096"/>
    <lineage>
        <taxon>Eukaryota</taxon>
        <taxon>Fungi</taxon>
        <taxon>Dikarya</taxon>
        <taxon>Ascomycota</taxon>
        <taxon>Pezizomycotina</taxon>
        <taxon>Dothideomycetes</taxon>
        <taxon>Dothideomycetidae</taxon>
        <taxon>Cladosporiales</taxon>
        <taxon>Cladosporiaceae</taxon>
        <taxon>Cladosporium</taxon>
    </lineage>
</organism>
<dbReference type="RefSeq" id="XP_069226260.1">
    <property type="nucleotide sequence ID" value="XM_069376520.1"/>
</dbReference>
<sequence length="322" mass="36196">MRADCLPFASIVVRVNGQDVQEHQTEPTSADNVKTAVTYIEAVDGAAFGLHLILERGFAYTVDHLIMQVSLDGKWVTGRFVELQRLKYGRECLNVTNVHETVNGVTTARDFLFATHQTTDQKLDKNLSKDEFARLGEVKVHLYRCRKGKHISSYGRLGFTATGKDGIPEKALKGRAISHHTELGPAKQATVGGIYDASYPYGSDPIATFVFKYRSHKDLQVEGIIERSPSPVPLEDRDPETLTPEELREQNRLLRARQEAINNIKSEVKQEARKRKRQRSVTVGREQHDDTDEGDEGDVTFTGVSGRRKVPRPEDIIDLIDD</sequence>
<dbReference type="PANTHER" id="PTHR36223">
    <property type="entry name" value="BETA-LACTAMASE-TYPE TRANSPEPTIDASE FOLD DOMAIN CONTAINING PROTEIN"/>
    <property type="match status" value="1"/>
</dbReference>
<proteinExistence type="predicted"/>
<feature type="compositionally biased region" description="Acidic residues" evidence="1">
    <location>
        <begin position="289"/>
        <end position="298"/>
    </location>
</feature>
<accession>A0AB34KEP6</accession>
<dbReference type="Proteomes" id="UP000803884">
    <property type="component" value="Unassembled WGS sequence"/>
</dbReference>
<feature type="region of interest" description="Disordered" evidence="1">
    <location>
        <begin position="265"/>
        <end position="322"/>
    </location>
</feature>
<feature type="compositionally biased region" description="Basic and acidic residues" evidence="1">
    <location>
        <begin position="234"/>
        <end position="246"/>
    </location>
</feature>
<keyword evidence="4" id="KW-1185">Reference proteome</keyword>
<dbReference type="PANTHER" id="PTHR36223:SF1">
    <property type="entry name" value="TRANSCRIPTION ELONGATION FACTOR EAF N-TERMINAL DOMAIN-CONTAINING PROTEIN"/>
    <property type="match status" value="1"/>
</dbReference>
<dbReference type="GeneID" id="96009358"/>
<name>A0AB34KEP6_9PEZI</name>
<evidence type="ECO:0000259" key="2">
    <source>
        <dbReference type="Pfam" id="PF25534"/>
    </source>
</evidence>
<dbReference type="InterPro" id="IPR057678">
    <property type="entry name" value="DUF7918"/>
</dbReference>
<evidence type="ECO:0000313" key="3">
    <source>
        <dbReference type="EMBL" id="KAL1583153.1"/>
    </source>
</evidence>
<comment type="caution">
    <text evidence="3">The sequence shown here is derived from an EMBL/GenBank/DDBJ whole genome shotgun (WGS) entry which is preliminary data.</text>
</comment>
<dbReference type="EMBL" id="JAAQHG020000038">
    <property type="protein sequence ID" value="KAL1583153.1"/>
    <property type="molecule type" value="Genomic_DNA"/>
</dbReference>
<reference evidence="3 4" key="1">
    <citation type="journal article" date="2020" name="Microbiol. Resour. Announc.">
        <title>Draft Genome Sequence of a Cladosporium Species Isolated from the Mesophotic Ascidian Didemnum maculosum.</title>
        <authorList>
            <person name="Gioti A."/>
            <person name="Siaperas R."/>
            <person name="Nikolaivits E."/>
            <person name="Le Goff G."/>
            <person name="Ouazzani J."/>
            <person name="Kotoulas G."/>
            <person name="Topakas E."/>
        </authorList>
    </citation>
    <scope>NUCLEOTIDE SEQUENCE [LARGE SCALE GENOMIC DNA]</scope>
    <source>
        <strain evidence="3 4">TM138-S3</strain>
    </source>
</reference>
<feature type="region of interest" description="Disordered" evidence="1">
    <location>
        <begin position="226"/>
        <end position="246"/>
    </location>
</feature>
<dbReference type="Pfam" id="PF25534">
    <property type="entry name" value="DUF7918"/>
    <property type="match status" value="1"/>
</dbReference>
<gene>
    <name evidence="3" type="ORF">WHR41_07916</name>
</gene>
<evidence type="ECO:0000256" key="1">
    <source>
        <dbReference type="SAM" id="MobiDB-lite"/>
    </source>
</evidence>
<dbReference type="AlphaFoldDB" id="A0AB34KEP6"/>
<evidence type="ECO:0000313" key="4">
    <source>
        <dbReference type="Proteomes" id="UP000803884"/>
    </source>
</evidence>
<feature type="domain" description="DUF7918" evidence="2">
    <location>
        <begin position="11"/>
        <end position="228"/>
    </location>
</feature>
<protein>
    <recommendedName>
        <fullName evidence="2">DUF7918 domain-containing protein</fullName>
    </recommendedName>
</protein>